<keyword evidence="1" id="KW-0687">Ribonucleoprotein</keyword>
<sequence length="12" mass="1554">MEKHQLMYFAKK</sequence>
<protein>
    <submittedName>
        <fullName evidence="1">Truncated ribosomal protein L16</fullName>
    </submittedName>
</protein>
<gene>
    <name evidence="1" type="primary">rpl16</name>
</gene>
<geneLocation type="mitochondrion" evidence="1"/>
<organism evidence="1">
    <name type="scientific">Gnetum montanum</name>
    <dbReference type="NCBI Taxonomy" id="3381"/>
    <lineage>
        <taxon>Eukaryota</taxon>
        <taxon>Viridiplantae</taxon>
        <taxon>Streptophyta</taxon>
        <taxon>Embryophyta</taxon>
        <taxon>Tracheophyta</taxon>
        <taxon>Spermatophyta</taxon>
        <taxon>Gnetopsida</taxon>
        <taxon>Gnetidae</taxon>
        <taxon>Gnetales</taxon>
        <taxon>Gnetaceae</taxon>
        <taxon>Gnetum</taxon>
    </lineage>
</organism>
<dbReference type="GO" id="GO:0005840">
    <property type="term" value="C:ribosome"/>
    <property type="evidence" value="ECO:0007669"/>
    <property type="project" value="UniProtKB-KW"/>
</dbReference>
<proteinExistence type="predicted"/>
<evidence type="ECO:0000313" key="1">
    <source>
        <dbReference type="EMBL" id="ACZ95681.1"/>
    </source>
</evidence>
<reference evidence="1" key="2">
    <citation type="journal article" date="2010" name="Mol. Phylogenet. Evol.">
        <title>Fast evolution of the retroprocessed mitochondrial rps3 gene in Conifer II and further evidence for the phylogeny of gymnosperms.</title>
        <authorList>
            <person name="Ran J.H."/>
            <person name="Gao H."/>
            <person name="Wang X.Q."/>
        </authorList>
    </citation>
    <scope>NUCLEOTIDE SEQUENCE</scope>
    <source>
        <tissue evidence="1">Leaf</tissue>
    </source>
</reference>
<dbReference type="EMBL" id="FJ824839">
    <property type="protein sequence ID" value="ACZ95681.1"/>
    <property type="molecule type" value="Genomic_DNA"/>
</dbReference>
<accession>D2DWK7</accession>
<keyword evidence="1" id="KW-0689">Ribosomal protein</keyword>
<reference evidence="1" key="1">
    <citation type="submission" date="2009-03" db="EMBL/GenBank/DDBJ databases">
        <authorList>
            <person name="Ran J.-H."/>
            <person name="Gao H."/>
            <person name="Wang X.-Q."/>
        </authorList>
    </citation>
    <scope>NUCLEOTIDE SEQUENCE</scope>
    <source>
        <tissue evidence="1">Leaf</tissue>
    </source>
</reference>
<keyword evidence="1" id="KW-0496">Mitochondrion</keyword>
<name>D2DWK7_9SPER</name>